<gene>
    <name evidence="3" type="ORF">SAMN05216252_108357</name>
</gene>
<evidence type="ECO:0000313" key="3">
    <source>
        <dbReference type="EMBL" id="SNS80336.1"/>
    </source>
</evidence>
<keyword evidence="1" id="KW-1133">Transmembrane helix</keyword>
<name>A0A239HFY3_9ACTN</name>
<dbReference type="InterPro" id="IPR025565">
    <property type="entry name" value="DUF4328"/>
</dbReference>
<dbReference type="AlphaFoldDB" id="A0A239HFY3"/>
<keyword evidence="4" id="KW-1185">Reference proteome</keyword>
<sequence>MTHDDAVIISPPARPPRGEPVFVPRATTVVVVAALGVCVLVNAALLADRLLLDRAAAGSDAALVRKDQVVTLTGLSHVAFVLTGVVFLRWLWQMRVNAEALAPGGHRMRRGWTTGAWLIPLAGFVLPKRIINDIWAASSPPGRPRRTSVLLTSWWLLFVAAQLLASPTATGDPAATETAGAALWVLAGALCIGVVLRLASMQRTRLRG</sequence>
<reference evidence="3 4" key="1">
    <citation type="submission" date="2017-06" db="EMBL/GenBank/DDBJ databases">
        <authorList>
            <person name="Kim H.J."/>
            <person name="Triplett B.A."/>
        </authorList>
    </citation>
    <scope>NUCLEOTIDE SEQUENCE [LARGE SCALE GENOMIC DNA]</scope>
    <source>
        <strain evidence="3 4">CGMCC 4.1858</strain>
    </source>
</reference>
<dbReference type="RefSeq" id="WP_143681594.1">
    <property type="nucleotide sequence ID" value="NZ_FZOF01000008.1"/>
</dbReference>
<evidence type="ECO:0000256" key="1">
    <source>
        <dbReference type="SAM" id="Phobius"/>
    </source>
</evidence>
<evidence type="ECO:0000259" key="2">
    <source>
        <dbReference type="Pfam" id="PF14219"/>
    </source>
</evidence>
<keyword evidence="1" id="KW-0472">Membrane</keyword>
<dbReference type="Pfam" id="PF14219">
    <property type="entry name" value="DUF4328"/>
    <property type="match status" value="1"/>
</dbReference>
<protein>
    <recommendedName>
        <fullName evidence="2">DUF4328 domain-containing protein</fullName>
    </recommendedName>
</protein>
<organism evidence="3 4">
    <name type="scientific">Actinacidiphila glaucinigra</name>
    <dbReference type="NCBI Taxonomy" id="235986"/>
    <lineage>
        <taxon>Bacteria</taxon>
        <taxon>Bacillati</taxon>
        <taxon>Actinomycetota</taxon>
        <taxon>Actinomycetes</taxon>
        <taxon>Kitasatosporales</taxon>
        <taxon>Streptomycetaceae</taxon>
        <taxon>Actinacidiphila</taxon>
    </lineage>
</organism>
<feature type="domain" description="DUF4328" evidence="2">
    <location>
        <begin position="59"/>
        <end position="170"/>
    </location>
</feature>
<proteinExistence type="predicted"/>
<keyword evidence="1" id="KW-0812">Transmembrane</keyword>
<feature type="transmembrane region" description="Helical" evidence="1">
    <location>
        <begin position="148"/>
        <end position="169"/>
    </location>
</feature>
<feature type="transmembrane region" description="Helical" evidence="1">
    <location>
        <begin position="181"/>
        <end position="199"/>
    </location>
</feature>
<dbReference type="EMBL" id="FZOF01000008">
    <property type="protein sequence ID" value="SNS80336.1"/>
    <property type="molecule type" value="Genomic_DNA"/>
</dbReference>
<evidence type="ECO:0000313" key="4">
    <source>
        <dbReference type="Proteomes" id="UP000198280"/>
    </source>
</evidence>
<dbReference type="Proteomes" id="UP000198280">
    <property type="component" value="Unassembled WGS sequence"/>
</dbReference>
<dbReference type="OrthoDB" id="4174975at2"/>
<feature type="transmembrane region" description="Helical" evidence="1">
    <location>
        <begin position="26"/>
        <end position="48"/>
    </location>
</feature>
<feature type="transmembrane region" description="Helical" evidence="1">
    <location>
        <begin position="69"/>
        <end position="91"/>
    </location>
</feature>
<accession>A0A239HFY3</accession>